<feature type="binding site" evidence="8">
    <location>
        <position position="283"/>
    </location>
    <ligand>
        <name>FAD</name>
        <dbReference type="ChEBI" id="CHEBI:57692"/>
    </ligand>
</feature>
<dbReference type="InterPro" id="IPR036155">
    <property type="entry name" value="Crypto/Photolyase_N_sf"/>
</dbReference>
<dbReference type="GO" id="GO:0003904">
    <property type="term" value="F:deoxyribodipyrimidine photo-lyase activity"/>
    <property type="evidence" value="ECO:0007669"/>
    <property type="project" value="UniProtKB-EC"/>
</dbReference>
<comment type="catalytic activity">
    <reaction evidence="7">
        <text>cyclobutadipyrimidine (in DNA) = 2 pyrimidine residues (in DNA).</text>
        <dbReference type="EC" id="4.1.99.3"/>
    </reaction>
</comment>
<evidence type="ECO:0000256" key="10">
    <source>
        <dbReference type="RuleBase" id="RU004182"/>
    </source>
</evidence>
<dbReference type="Pfam" id="PF03441">
    <property type="entry name" value="FAD_binding_7"/>
    <property type="match status" value="1"/>
</dbReference>
<dbReference type="PROSITE" id="PS00394">
    <property type="entry name" value="DNA_PHOTOLYASES_1_1"/>
    <property type="match status" value="1"/>
</dbReference>
<evidence type="ECO:0000313" key="12">
    <source>
        <dbReference type="EMBL" id="GBF57239.1"/>
    </source>
</evidence>
<dbReference type="PROSITE" id="PS51645">
    <property type="entry name" value="PHR_CRY_ALPHA_BETA"/>
    <property type="match status" value="1"/>
</dbReference>
<keyword evidence="13" id="KW-1185">Reference proteome</keyword>
<name>A0A2P2E844_9PROT</name>
<dbReference type="InterPro" id="IPR005101">
    <property type="entry name" value="Cryptochr/Photolyase_FAD-bd"/>
</dbReference>
<dbReference type="InterPro" id="IPR006050">
    <property type="entry name" value="DNA_photolyase_N"/>
</dbReference>
<dbReference type="GO" id="GO:0000719">
    <property type="term" value="P:photoreactive repair"/>
    <property type="evidence" value="ECO:0007669"/>
    <property type="project" value="UniProtKB-ARBA"/>
</dbReference>
<evidence type="ECO:0000256" key="8">
    <source>
        <dbReference type="PIRSR" id="PIRSR602081-1"/>
    </source>
</evidence>
<evidence type="ECO:0000256" key="5">
    <source>
        <dbReference type="ARBA" id="ARBA00022827"/>
    </source>
</evidence>
<evidence type="ECO:0000256" key="6">
    <source>
        <dbReference type="ARBA" id="ARBA00022991"/>
    </source>
</evidence>
<dbReference type="GO" id="GO:0071949">
    <property type="term" value="F:FAD binding"/>
    <property type="evidence" value="ECO:0007669"/>
    <property type="project" value="TreeGrafter"/>
</dbReference>
<feature type="binding site" evidence="8">
    <location>
        <position position="233"/>
    </location>
    <ligand>
        <name>FAD</name>
        <dbReference type="ChEBI" id="CHEBI:57692"/>
    </ligand>
</feature>
<dbReference type="InterPro" id="IPR014729">
    <property type="entry name" value="Rossmann-like_a/b/a_fold"/>
</dbReference>
<dbReference type="PANTHER" id="PTHR11455:SF9">
    <property type="entry name" value="CRYPTOCHROME CIRCADIAN CLOCK 5 ISOFORM X1"/>
    <property type="match status" value="1"/>
</dbReference>
<gene>
    <name evidence="12" type="primary">phrA</name>
    <name evidence="12" type="ORF">PbB2_00904</name>
</gene>
<keyword evidence="4 8" id="KW-0285">Flavoprotein</keyword>
<dbReference type="OrthoDB" id="9772484at2"/>
<dbReference type="EMBL" id="BFBR01000002">
    <property type="protein sequence ID" value="GBF57239.1"/>
    <property type="molecule type" value="Genomic_DNA"/>
</dbReference>
<comment type="caution">
    <text evidence="12">The sequence shown here is derived from an EMBL/GenBank/DDBJ whole genome shotgun (WGS) entry which is preliminary data.</text>
</comment>
<dbReference type="GO" id="GO:0003677">
    <property type="term" value="F:DNA binding"/>
    <property type="evidence" value="ECO:0007669"/>
    <property type="project" value="TreeGrafter"/>
</dbReference>
<organism evidence="12 13">
    <name type="scientific">Candidatus Phycosocius bacilliformis</name>
    <dbReference type="NCBI Taxonomy" id="1445552"/>
    <lineage>
        <taxon>Bacteria</taxon>
        <taxon>Pseudomonadati</taxon>
        <taxon>Pseudomonadota</taxon>
        <taxon>Alphaproteobacteria</taxon>
        <taxon>Caulobacterales</taxon>
        <taxon>Caulobacterales incertae sedis</taxon>
        <taxon>Candidatus Phycosocius</taxon>
    </lineage>
</organism>
<protein>
    <recommendedName>
        <fullName evidence="3">Deoxyribodipyrimidine photo-lyase</fullName>
        <ecNumber evidence="2">4.1.99.3</ecNumber>
    </recommendedName>
</protein>
<feature type="site" description="Electron transfer via tryptophanyl radical" evidence="9">
    <location>
        <position position="370"/>
    </location>
</feature>
<dbReference type="PANTHER" id="PTHR11455">
    <property type="entry name" value="CRYPTOCHROME"/>
    <property type="match status" value="1"/>
</dbReference>
<keyword evidence="6 10" id="KW-0157">Chromophore</keyword>
<feature type="site" description="Electron transfer via tryptophanyl radical" evidence="9">
    <location>
        <position position="393"/>
    </location>
</feature>
<dbReference type="Gene3D" id="3.40.50.620">
    <property type="entry name" value="HUPs"/>
    <property type="match status" value="1"/>
</dbReference>
<evidence type="ECO:0000256" key="1">
    <source>
        <dbReference type="ARBA" id="ARBA00001932"/>
    </source>
</evidence>
<feature type="domain" description="Photolyase/cryptochrome alpha/beta" evidence="11">
    <location>
        <begin position="9"/>
        <end position="137"/>
    </location>
</feature>
<dbReference type="RefSeq" id="WP_108984104.1">
    <property type="nucleotide sequence ID" value="NZ_BFBR01000002.1"/>
</dbReference>
<dbReference type="InterPro" id="IPR036134">
    <property type="entry name" value="Crypto/Photolyase_FAD-like_sf"/>
</dbReference>
<evidence type="ECO:0000256" key="2">
    <source>
        <dbReference type="ARBA" id="ARBA00013149"/>
    </source>
</evidence>
<dbReference type="PRINTS" id="PR00147">
    <property type="entry name" value="DNAPHOTLYASE"/>
</dbReference>
<dbReference type="PROSITE" id="PS00691">
    <property type="entry name" value="DNA_PHOTOLYASES_1_2"/>
    <property type="match status" value="1"/>
</dbReference>
<dbReference type="Proteomes" id="UP000245086">
    <property type="component" value="Unassembled WGS sequence"/>
</dbReference>
<comment type="cofactor">
    <cofactor evidence="8">
        <name>FAD</name>
        <dbReference type="ChEBI" id="CHEBI:57692"/>
    </cofactor>
    <text evidence="8">Binds 1 FAD per subunit.</text>
</comment>
<reference evidence="12 13" key="1">
    <citation type="journal article" date="2018" name="Genome Announc.">
        <title>Draft Genome Sequence of "Candidatus Phycosocius bacilliformis," an Alphaproteobacterial Ectosymbiont of the Hydrocarbon-Producing Green Alga Botryococcus braunii.</title>
        <authorList>
            <person name="Tanabe Y."/>
            <person name="Yamaguchi H."/>
            <person name="Watanabe M.M."/>
        </authorList>
    </citation>
    <scope>NUCLEOTIDE SEQUENCE [LARGE SCALE GENOMIC DNA]</scope>
    <source>
        <strain evidence="12 13">BOTRYCO-2</strain>
    </source>
</reference>
<dbReference type="Gene3D" id="1.10.579.10">
    <property type="entry name" value="DNA Cyclobutane Dipyrimidine Photolyase, subunit A, domain 3"/>
    <property type="match status" value="1"/>
</dbReference>
<accession>A0A2P2E844</accession>
<evidence type="ECO:0000256" key="9">
    <source>
        <dbReference type="PIRSR" id="PIRSR602081-2"/>
    </source>
</evidence>
<keyword evidence="5 8" id="KW-0274">FAD</keyword>
<dbReference type="Gene3D" id="1.25.40.80">
    <property type="match status" value="1"/>
</dbReference>
<comment type="cofactor">
    <cofactor evidence="1">
        <name>(6R)-5,10-methylene-5,6,7,8-tetrahydrofolate</name>
        <dbReference type="ChEBI" id="CHEBI:15636"/>
    </cofactor>
</comment>
<evidence type="ECO:0000313" key="13">
    <source>
        <dbReference type="Proteomes" id="UP000245086"/>
    </source>
</evidence>
<sequence>MQVSPPGHSPALVWFREDLRIDDHPALAAAAVAGPVYAVFILEEGPDLGRPLGGASRWWLHHSLTSLSQSLAQHGINLILKRGDPRTIIPDLARELDVAQVHWNRRYYAWSVPVDRDIKDKLRTAGLGVYSHKAQVLTEPWEVKTGSGGAFKVFTPFFRAATPLCDAFADAAGPMPTLNGGRVPAQIGETLADWALLPSKPDWSGGLQASWQPGEAGARARLDGFLAKGLKGYGHDRNLPAKPATSGLSAHLHFGEISIRRVWQAARAAMAANSALEEDGRVFLSELCWREFSFQLIYHYPDFPEHSWKEAFRSFPWTSDPSAVRAWQRGQTGYPIVDAGMRQLWKTGWMHNRVRMIVASFLVKHLLQDWRVGEAWFWDTLVDADVANNAAGWQWVAGCGADAAPYFRIFNPMAQGEKFDADGAYVRTWVPELARLPDRYIHRPFECPTHVLAQAGVRLGQTYPLPIVNHEKGRKRALDAFASLKETASGDPA</sequence>
<feature type="binding site" evidence="8">
    <location>
        <begin position="383"/>
        <end position="385"/>
    </location>
    <ligand>
        <name>FAD</name>
        <dbReference type="ChEBI" id="CHEBI:57692"/>
    </ligand>
</feature>
<evidence type="ECO:0000256" key="3">
    <source>
        <dbReference type="ARBA" id="ARBA00014046"/>
    </source>
</evidence>
<dbReference type="EC" id="4.1.99.3" evidence="2"/>
<feature type="site" description="Electron transfer via tryptophanyl radical" evidence="9">
    <location>
        <position position="317"/>
    </location>
</feature>
<keyword evidence="12" id="KW-0456">Lyase</keyword>
<dbReference type="InterPro" id="IPR002081">
    <property type="entry name" value="Cryptochrome/DNA_photolyase_1"/>
</dbReference>
<dbReference type="AlphaFoldDB" id="A0A2P2E844"/>
<proteinExistence type="inferred from homology"/>
<evidence type="ECO:0000256" key="4">
    <source>
        <dbReference type="ARBA" id="ARBA00022630"/>
    </source>
</evidence>
<dbReference type="SUPFAM" id="SSF52425">
    <property type="entry name" value="Cryptochrome/photolyase, N-terminal domain"/>
    <property type="match status" value="1"/>
</dbReference>
<dbReference type="Pfam" id="PF00875">
    <property type="entry name" value="DNA_photolyase"/>
    <property type="match status" value="1"/>
</dbReference>
<evidence type="ECO:0000259" key="11">
    <source>
        <dbReference type="PROSITE" id="PS51645"/>
    </source>
</evidence>
<dbReference type="FunFam" id="1.10.579.10:FF:000003">
    <property type="entry name" value="Deoxyribodipyrimidine photo-lyase"/>
    <property type="match status" value="1"/>
</dbReference>
<comment type="similarity">
    <text evidence="10">Belongs to the DNA photolyase family.</text>
</comment>
<feature type="binding site" evidence="8">
    <location>
        <begin position="245"/>
        <end position="249"/>
    </location>
    <ligand>
        <name>FAD</name>
        <dbReference type="ChEBI" id="CHEBI:57692"/>
    </ligand>
</feature>
<dbReference type="GO" id="GO:0009416">
    <property type="term" value="P:response to light stimulus"/>
    <property type="evidence" value="ECO:0007669"/>
    <property type="project" value="TreeGrafter"/>
</dbReference>
<dbReference type="InterPro" id="IPR018394">
    <property type="entry name" value="DNA_photolyase_1_CS_C"/>
</dbReference>
<dbReference type="SUPFAM" id="SSF48173">
    <property type="entry name" value="Cryptochrome/photolyase FAD-binding domain"/>
    <property type="match status" value="1"/>
</dbReference>
<evidence type="ECO:0000256" key="7">
    <source>
        <dbReference type="ARBA" id="ARBA00033999"/>
    </source>
</evidence>